<dbReference type="SMART" id="SM00100">
    <property type="entry name" value="cNMP"/>
    <property type="match status" value="1"/>
</dbReference>
<dbReference type="CDD" id="cd00038">
    <property type="entry name" value="CAP_ED"/>
    <property type="match status" value="1"/>
</dbReference>
<dbReference type="RefSeq" id="WP_283381234.1">
    <property type="nucleotide sequence ID" value="NZ_JASHIE010000004.1"/>
</dbReference>
<feature type="domain" description="Cyclic nucleotide-binding" evidence="1">
    <location>
        <begin position="16"/>
        <end position="115"/>
    </location>
</feature>
<organism evidence="2 3">
    <name type="scientific">Flectobacillus rivi</name>
    <dbReference type="NCBI Taxonomy" id="2984209"/>
    <lineage>
        <taxon>Bacteria</taxon>
        <taxon>Pseudomonadati</taxon>
        <taxon>Bacteroidota</taxon>
        <taxon>Cytophagia</taxon>
        <taxon>Cytophagales</taxon>
        <taxon>Flectobacillaceae</taxon>
        <taxon>Flectobacillus</taxon>
    </lineage>
</organism>
<dbReference type="EMBL" id="JASHIE010000004">
    <property type="protein sequence ID" value="MDI9874301.1"/>
    <property type="molecule type" value="Genomic_DNA"/>
</dbReference>
<dbReference type="SUPFAM" id="SSF51206">
    <property type="entry name" value="cAMP-binding domain-like"/>
    <property type="match status" value="1"/>
</dbReference>
<evidence type="ECO:0000259" key="1">
    <source>
        <dbReference type="PROSITE" id="PS50042"/>
    </source>
</evidence>
<evidence type="ECO:0000313" key="2">
    <source>
        <dbReference type="EMBL" id="MDI9874301.1"/>
    </source>
</evidence>
<dbReference type="InterPro" id="IPR014710">
    <property type="entry name" value="RmlC-like_jellyroll"/>
</dbReference>
<protein>
    <submittedName>
        <fullName evidence="2">Crp/Fnr family transcriptional regulator</fullName>
    </submittedName>
</protein>
<comment type="caution">
    <text evidence="2">The sequence shown here is derived from an EMBL/GenBank/DDBJ whole genome shotgun (WGS) entry which is preliminary data.</text>
</comment>
<dbReference type="Gene3D" id="2.60.120.10">
    <property type="entry name" value="Jelly Rolls"/>
    <property type="match status" value="1"/>
</dbReference>
<dbReference type="InterPro" id="IPR000595">
    <property type="entry name" value="cNMP-bd_dom"/>
</dbReference>
<evidence type="ECO:0000313" key="3">
    <source>
        <dbReference type="Proteomes" id="UP001225761"/>
    </source>
</evidence>
<dbReference type="Proteomes" id="UP001225761">
    <property type="component" value="Unassembled WGS sequence"/>
</dbReference>
<proteinExistence type="predicted"/>
<accession>A0ABT6Z127</accession>
<reference evidence="2 3" key="1">
    <citation type="submission" date="2023-05" db="EMBL/GenBank/DDBJ databases">
        <title>Novel species of genus Flectobacillus isolated from stream in China.</title>
        <authorList>
            <person name="Lu H."/>
        </authorList>
    </citation>
    <scope>NUCLEOTIDE SEQUENCE [LARGE SCALE GENOMIC DNA]</scope>
    <source>
        <strain evidence="2 3">LFS242W</strain>
    </source>
</reference>
<keyword evidence="3" id="KW-1185">Reference proteome</keyword>
<dbReference type="PROSITE" id="PS50042">
    <property type="entry name" value="CNMP_BINDING_3"/>
    <property type="match status" value="1"/>
</dbReference>
<name>A0ABT6Z127_9BACT</name>
<gene>
    <name evidence="2" type="ORF">QM481_07160</name>
</gene>
<sequence>MMKTELARLIQRKTALTEEELASILKCFKLVKVNKHEHLLEQGEVADQLFFIQKGCLRLYYNTEEFGIVTRFMAFEHTFLTSLVSFIARDPSTEFIEAVEDSEVLSISHHDFLQLRESIPAWDKIYIYILEYGLTVITGRLSSILTQNATERYTSLLENNPELIQRLSNANLASYLNISPETLSRLKSRIFKQKK</sequence>
<dbReference type="Pfam" id="PF00027">
    <property type="entry name" value="cNMP_binding"/>
    <property type="match status" value="1"/>
</dbReference>
<dbReference type="InterPro" id="IPR018490">
    <property type="entry name" value="cNMP-bd_dom_sf"/>
</dbReference>